<dbReference type="Proteomes" id="UP001501353">
    <property type="component" value="Unassembled WGS sequence"/>
</dbReference>
<sequence length="70" mass="7699">MWSSRLVSRDIAQLETAIHALDQSSPPKAALAEQAWAASTTLSEQARRLASDVNFFRMDTEVGEASFSRS</sequence>
<name>A0ABP7T8G9_9BURK</name>
<keyword evidence="2" id="KW-1185">Reference proteome</keyword>
<proteinExistence type="predicted"/>
<dbReference type="EMBL" id="BAAAZE010000008">
    <property type="protein sequence ID" value="GAA4022585.1"/>
    <property type="molecule type" value="Genomic_DNA"/>
</dbReference>
<comment type="caution">
    <text evidence="1">The sequence shown here is derived from an EMBL/GenBank/DDBJ whole genome shotgun (WGS) entry which is preliminary data.</text>
</comment>
<protein>
    <submittedName>
        <fullName evidence="1">Uncharacterized protein</fullName>
    </submittedName>
</protein>
<evidence type="ECO:0000313" key="2">
    <source>
        <dbReference type="Proteomes" id="UP001501353"/>
    </source>
</evidence>
<accession>A0ABP7T8G9</accession>
<dbReference type="RefSeq" id="WP_344763137.1">
    <property type="nucleotide sequence ID" value="NZ_BAAAZE010000008.1"/>
</dbReference>
<gene>
    <name evidence="1" type="ORF">GCM10022212_19790</name>
</gene>
<reference evidence="2" key="1">
    <citation type="journal article" date="2019" name="Int. J. Syst. Evol. Microbiol.">
        <title>The Global Catalogue of Microorganisms (GCM) 10K type strain sequencing project: providing services to taxonomists for standard genome sequencing and annotation.</title>
        <authorList>
            <consortium name="The Broad Institute Genomics Platform"/>
            <consortium name="The Broad Institute Genome Sequencing Center for Infectious Disease"/>
            <person name="Wu L."/>
            <person name="Ma J."/>
        </authorList>
    </citation>
    <scope>NUCLEOTIDE SEQUENCE [LARGE SCALE GENOMIC DNA]</scope>
    <source>
        <strain evidence="2">JCM 16673</strain>
    </source>
</reference>
<evidence type="ECO:0000313" key="1">
    <source>
        <dbReference type="EMBL" id="GAA4022585.1"/>
    </source>
</evidence>
<organism evidence="1 2">
    <name type="scientific">Actimicrobium antarcticum</name>
    <dbReference type="NCBI Taxonomy" id="1051899"/>
    <lineage>
        <taxon>Bacteria</taxon>
        <taxon>Pseudomonadati</taxon>
        <taxon>Pseudomonadota</taxon>
        <taxon>Betaproteobacteria</taxon>
        <taxon>Burkholderiales</taxon>
        <taxon>Oxalobacteraceae</taxon>
        <taxon>Actimicrobium</taxon>
    </lineage>
</organism>